<feature type="transmembrane region" description="Helical" evidence="6">
    <location>
        <begin position="109"/>
        <end position="129"/>
    </location>
</feature>
<dbReference type="PROSITE" id="PS50850">
    <property type="entry name" value="MFS"/>
    <property type="match status" value="1"/>
</dbReference>
<feature type="transmembrane region" description="Helical" evidence="6">
    <location>
        <begin position="51"/>
        <end position="72"/>
    </location>
</feature>
<feature type="transmembrane region" description="Helical" evidence="6">
    <location>
        <begin position="84"/>
        <end position="103"/>
    </location>
</feature>
<evidence type="ECO:0000256" key="1">
    <source>
        <dbReference type="ARBA" id="ARBA00004651"/>
    </source>
</evidence>
<dbReference type="Pfam" id="PF07690">
    <property type="entry name" value="MFS_1"/>
    <property type="match status" value="1"/>
</dbReference>
<feature type="transmembrane region" description="Helical" evidence="6">
    <location>
        <begin position="172"/>
        <end position="190"/>
    </location>
</feature>
<dbReference type="PANTHER" id="PTHR42718">
    <property type="entry name" value="MAJOR FACILITATOR SUPERFAMILY MULTIDRUG TRANSPORTER MFSC"/>
    <property type="match status" value="1"/>
</dbReference>
<name>A0A9X4M3G3_9ACTN</name>
<feature type="transmembrane region" description="Helical" evidence="6">
    <location>
        <begin position="406"/>
        <end position="431"/>
    </location>
</feature>
<dbReference type="SUPFAM" id="SSF103473">
    <property type="entry name" value="MFS general substrate transporter"/>
    <property type="match status" value="1"/>
</dbReference>
<evidence type="ECO:0000256" key="2">
    <source>
        <dbReference type="ARBA" id="ARBA00022448"/>
    </source>
</evidence>
<feature type="domain" description="Major facilitator superfamily (MFS) profile" evidence="7">
    <location>
        <begin position="17"/>
        <end position="473"/>
    </location>
</feature>
<keyword evidence="5 6" id="KW-0472">Membrane</keyword>
<evidence type="ECO:0000313" key="9">
    <source>
        <dbReference type="Proteomes" id="UP001152755"/>
    </source>
</evidence>
<gene>
    <name evidence="8" type="ORF">NVS88_17995</name>
</gene>
<comment type="caution">
    <text evidence="8">The sequence shown here is derived from an EMBL/GenBank/DDBJ whole genome shotgun (WGS) entry which is preliminary data.</text>
</comment>
<feature type="transmembrane region" description="Helical" evidence="6">
    <location>
        <begin position="202"/>
        <end position="221"/>
    </location>
</feature>
<keyword evidence="9" id="KW-1185">Reference proteome</keyword>
<evidence type="ECO:0000256" key="6">
    <source>
        <dbReference type="SAM" id="Phobius"/>
    </source>
</evidence>
<dbReference type="GO" id="GO:0022857">
    <property type="term" value="F:transmembrane transporter activity"/>
    <property type="evidence" value="ECO:0007669"/>
    <property type="project" value="InterPro"/>
</dbReference>
<dbReference type="AlphaFoldDB" id="A0A9X4M3G3"/>
<feature type="transmembrane region" description="Helical" evidence="6">
    <location>
        <begin position="343"/>
        <end position="361"/>
    </location>
</feature>
<dbReference type="RefSeq" id="WP_277830606.1">
    <property type="nucleotide sequence ID" value="NZ_JAAIVF010000001.1"/>
</dbReference>
<feature type="transmembrane region" description="Helical" evidence="6">
    <location>
        <begin position="17"/>
        <end position="39"/>
    </location>
</feature>
<comment type="subcellular location">
    <subcellularLocation>
        <location evidence="1">Cell membrane</location>
        <topology evidence="1">Multi-pass membrane protein</topology>
    </subcellularLocation>
</comment>
<evidence type="ECO:0000256" key="3">
    <source>
        <dbReference type="ARBA" id="ARBA00022692"/>
    </source>
</evidence>
<keyword evidence="3 6" id="KW-0812">Transmembrane</keyword>
<dbReference type="Gene3D" id="1.20.1250.20">
    <property type="entry name" value="MFS general substrate transporter like domains"/>
    <property type="match status" value="2"/>
</dbReference>
<dbReference type="InterPro" id="IPR020846">
    <property type="entry name" value="MFS_dom"/>
</dbReference>
<feature type="transmembrane region" description="Helical" evidence="6">
    <location>
        <begin position="314"/>
        <end position="336"/>
    </location>
</feature>
<dbReference type="InterPro" id="IPR036259">
    <property type="entry name" value="MFS_trans_sf"/>
</dbReference>
<keyword evidence="2" id="KW-0813">Transport</keyword>
<dbReference type="GO" id="GO:0005886">
    <property type="term" value="C:plasma membrane"/>
    <property type="evidence" value="ECO:0007669"/>
    <property type="project" value="UniProtKB-SubCell"/>
</dbReference>
<proteinExistence type="predicted"/>
<accession>A0A9X4M3G3</accession>
<evidence type="ECO:0000259" key="7">
    <source>
        <dbReference type="PROSITE" id="PS50850"/>
    </source>
</evidence>
<feature type="transmembrane region" description="Helical" evidence="6">
    <location>
        <begin position="227"/>
        <end position="251"/>
    </location>
</feature>
<dbReference type="EMBL" id="JANRHA010000013">
    <property type="protein sequence ID" value="MDG3016451.1"/>
    <property type="molecule type" value="Genomic_DNA"/>
</dbReference>
<protein>
    <submittedName>
        <fullName evidence="8">MFS transporter</fullName>
    </submittedName>
</protein>
<organism evidence="8 9">
    <name type="scientific">Speluncibacter jeojiensis</name>
    <dbReference type="NCBI Taxonomy" id="2710754"/>
    <lineage>
        <taxon>Bacteria</taxon>
        <taxon>Bacillati</taxon>
        <taxon>Actinomycetota</taxon>
        <taxon>Actinomycetes</taxon>
        <taxon>Mycobacteriales</taxon>
        <taxon>Speluncibacteraceae</taxon>
        <taxon>Speluncibacter</taxon>
    </lineage>
</organism>
<feature type="transmembrane region" description="Helical" evidence="6">
    <location>
        <begin position="367"/>
        <end position="385"/>
    </location>
</feature>
<feature type="transmembrane region" description="Helical" evidence="6">
    <location>
        <begin position="272"/>
        <end position="294"/>
    </location>
</feature>
<dbReference type="InterPro" id="IPR011701">
    <property type="entry name" value="MFS"/>
</dbReference>
<feature type="transmembrane region" description="Helical" evidence="6">
    <location>
        <begin position="141"/>
        <end position="160"/>
    </location>
</feature>
<reference evidence="8" key="1">
    <citation type="submission" date="2022-08" db="EMBL/GenBank/DDBJ databases">
        <title>Genome analysis of Corynebacteriales strain.</title>
        <authorList>
            <person name="Lee S.D."/>
        </authorList>
    </citation>
    <scope>NUCLEOTIDE SEQUENCE</scope>
    <source>
        <strain evidence="8">D3-21</strain>
    </source>
</reference>
<evidence type="ECO:0000256" key="5">
    <source>
        <dbReference type="ARBA" id="ARBA00023136"/>
    </source>
</evidence>
<dbReference type="Proteomes" id="UP001152755">
    <property type="component" value="Unassembled WGS sequence"/>
</dbReference>
<evidence type="ECO:0000256" key="4">
    <source>
        <dbReference type="ARBA" id="ARBA00022989"/>
    </source>
</evidence>
<feature type="transmembrane region" description="Helical" evidence="6">
    <location>
        <begin position="451"/>
        <end position="468"/>
    </location>
</feature>
<dbReference type="PANTHER" id="PTHR42718:SF9">
    <property type="entry name" value="MAJOR FACILITATOR SUPERFAMILY MULTIDRUG TRANSPORTER MFSC"/>
    <property type="match status" value="1"/>
</dbReference>
<evidence type="ECO:0000313" key="8">
    <source>
        <dbReference type="EMBL" id="MDG3016451.1"/>
    </source>
</evidence>
<sequence length="496" mass="52079">MALNLNPAHGPVPKSRIFAVLAMIILLSEIASFEFMLVIPDLPHLAAQFRTLNIAWVFGIVSLVGATIQPLVGKASDKWGKRNTIVALAVIFVIGSIIAATAGSFGMLLLGRALQGSLVGAVSVSYSLVRDIIPRETVPIALGAVVTGIGMSALAGPFLAGWLIDAFGSQSIFWFMAIYVVVLLPIYVAVVPESDVRVDKPIDYLGIVLLGPGIGLLLLGATQSTDWGWTSAGTLGLFAVGAIMLVGFVVWQRITPNPLMDLKILFGRKFGPTVLAVACVSYMMNADAIIRPTMLEMPHMPGITYGAGLSALDFAIWTFPMGVLGMFAGPLGGYLSKKIGARYVLIASAALFLIIMFSMSTLPVTQWQIGGISFLAGFAIGFLHSSNSNLVQDALPKQLGGIGNSIGGMLALLASGIASTLTGVVMAQQVLMVVPKTHSVIYKDEALVQGYYVAIAVGVIGLIIALVMKHGRKPAQGGLVEGEGDDAALTEPAMSR</sequence>
<keyword evidence="4 6" id="KW-1133">Transmembrane helix</keyword>